<dbReference type="EMBL" id="CP022437">
    <property type="protein sequence ID" value="ASN06757.1"/>
    <property type="molecule type" value="Genomic_DNA"/>
</dbReference>
<dbReference type="InterPro" id="IPR016181">
    <property type="entry name" value="Acyl_CoA_acyltransferase"/>
</dbReference>
<dbReference type="Gene3D" id="3.40.630.30">
    <property type="match status" value="1"/>
</dbReference>
<keyword evidence="2" id="KW-0808">Transferase</keyword>
<evidence type="ECO:0000259" key="1">
    <source>
        <dbReference type="PROSITE" id="PS51186"/>
    </source>
</evidence>
<feature type="domain" description="N-acetyltransferase" evidence="1">
    <location>
        <begin position="1"/>
        <end position="164"/>
    </location>
</feature>
<evidence type="ECO:0000313" key="2">
    <source>
        <dbReference type="EMBL" id="ASN06757.1"/>
    </source>
</evidence>
<evidence type="ECO:0000313" key="3">
    <source>
        <dbReference type="Proteomes" id="UP000204391"/>
    </source>
</evidence>
<dbReference type="PANTHER" id="PTHR43415:SF3">
    <property type="entry name" value="GNAT-FAMILY ACETYLTRANSFERASE"/>
    <property type="match status" value="1"/>
</dbReference>
<reference evidence="2 3" key="1">
    <citation type="journal article" date="2003" name="Int. J. Syst. Evol. Microbiol.">
        <title>Virgibacillus carmonensis sp. nov., Virgibacillus necropolis sp. nov. and Virgibacillus picturae sp. nov., three novel species isolated from deteriorated mural paintings, transfer of the species of the genus salibacillus to Virgibacillus, as Virgibacillus marismortui comb. nov. and Virgibacillus salexigens comb. nov., and emended description of the genus Virgibacillus.</title>
        <authorList>
            <person name="Heyrman J."/>
            <person name="Logan N.A."/>
            <person name="Busse H.J."/>
            <person name="Balcaen A."/>
            <person name="Lebbe L."/>
            <person name="Rodriguez-Diaz M."/>
            <person name="Swings J."/>
            <person name="De Vos P."/>
        </authorList>
    </citation>
    <scope>NUCLEOTIDE SEQUENCE [LARGE SCALE GENOMIC DNA]</scope>
    <source>
        <strain evidence="2 3">LMG 19488</strain>
    </source>
</reference>
<gene>
    <name evidence="2" type="ORF">CFK40_17900</name>
</gene>
<proteinExistence type="predicted"/>
<sequence length="168" mass="19134">MKVRLLASSDAESYWKLRLEALKQNPEAFATSYEEAIKRENPIEQVATNMDAEGSYTFGAYENETLIGMVTLLQEKHQKLRHRASIFAMYVTPEKQGVGIGEALLKEVIKTAISIDEIEKLNLTVVKINERAKGLYTKLGFMSFGLEEKALKIGNSYYDEEYMVLFLH</sequence>
<accession>A0A221MGI1</accession>
<dbReference type="SUPFAM" id="SSF55729">
    <property type="entry name" value="Acyl-CoA N-acyltransferases (Nat)"/>
    <property type="match status" value="1"/>
</dbReference>
<dbReference type="Pfam" id="PF00583">
    <property type="entry name" value="Acetyltransf_1"/>
    <property type="match status" value="1"/>
</dbReference>
<name>A0A221MGI1_9BACI</name>
<organism evidence="2 3">
    <name type="scientific">Virgibacillus necropolis</name>
    <dbReference type="NCBI Taxonomy" id="163877"/>
    <lineage>
        <taxon>Bacteria</taxon>
        <taxon>Bacillati</taxon>
        <taxon>Bacillota</taxon>
        <taxon>Bacilli</taxon>
        <taxon>Bacillales</taxon>
        <taxon>Bacillaceae</taxon>
        <taxon>Virgibacillus</taxon>
    </lineage>
</organism>
<dbReference type="OrthoDB" id="9799092at2"/>
<keyword evidence="3" id="KW-1185">Reference proteome</keyword>
<dbReference type="KEGG" id="vne:CFK40_17900"/>
<protein>
    <submittedName>
        <fullName evidence="2">GNAT family N-acetyltransferase</fullName>
    </submittedName>
</protein>
<dbReference type="CDD" id="cd04301">
    <property type="entry name" value="NAT_SF"/>
    <property type="match status" value="1"/>
</dbReference>
<dbReference type="PANTHER" id="PTHR43415">
    <property type="entry name" value="SPERMIDINE N(1)-ACETYLTRANSFERASE"/>
    <property type="match status" value="1"/>
</dbReference>
<dbReference type="InterPro" id="IPR000182">
    <property type="entry name" value="GNAT_dom"/>
</dbReference>
<dbReference type="PROSITE" id="PS51186">
    <property type="entry name" value="GNAT"/>
    <property type="match status" value="1"/>
</dbReference>
<dbReference type="GO" id="GO:0016747">
    <property type="term" value="F:acyltransferase activity, transferring groups other than amino-acyl groups"/>
    <property type="evidence" value="ECO:0007669"/>
    <property type="project" value="InterPro"/>
</dbReference>
<dbReference type="Proteomes" id="UP000204391">
    <property type="component" value="Chromosome"/>
</dbReference>
<dbReference type="AlphaFoldDB" id="A0A221MGI1"/>